<dbReference type="InterPro" id="IPR003772">
    <property type="entry name" value="YceD"/>
</dbReference>
<organism evidence="2 3">
    <name type="scientific">Ruegeria intermedia</name>
    <dbReference type="NCBI Taxonomy" id="996115"/>
    <lineage>
        <taxon>Bacteria</taxon>
        <taxon>Pseudomonadati</taxon>
        <taxon>Pseudomonadota</taxon>
        <taxon>Alphaproteobacteria</taxon>
        <taxon>Rhodobacterales</taxon>
        <taxon>Roseobacteraceae</taxon>
        <taxon>Ruegeria</taxon>
    </lineage>
</organism>
<gene>
    <name evidence="2" type="ORF">SAMN05444279_104174</name>
</gene>
<evidence type="ECO:0000313" key="3">
    <source>
        <dbReference type="Proteomes" id="UP000325134"/>
    </source>
</evidence>
<feature type="compositionally biased region" description="Acidic residues" evidence="1">
    <location>
        <begin position="96"/>
        <end position="112"/>
    </location>
</feature>
<keyword evidence="3" id="KW-1185">Reference proteome</keyword>
<accession>A0A1M4UNZ7</accession>
<dbReference type="Proteomes" id="UP000325134">
    <property type="component" value="Unassembled WGS sequence"/>
</dbReference>
<dbReference type="RefSeq" id="WP_149774935.1">
    <property type="nucleotide sequence ID" value="NZ_FQVK01000004.1"/>
</dbReference>
<sequence>MAKATSLRVADLPQNSPVPFDLRPAADELDALRADLGLQGLRKLSFVGEIKARGKRDWELTGHLGATVIQPCVVTLDPVTTRIETPVRRLFLSDWTEPDEPEFEMPEDDESEPLGPEIDPGAVMREALALALPQYPRKDGAHLDDANFTEPGKQAMTDEDAKPFAGLAGLRDALKKDE</sequence>
<reference evidence="2 3" key="1">
    <citation type="submission" date="2016-11" db="EMBL/GenBank/DDBJ databases">
        <authorList>
            <person name="Varghese N."/>
            <person name="Submissions S."/>
        </authorList>
    </citation>
    <scope>NUCLEOTIDE SEQUENCE [LARGE SCALE GENOMIC DNA]</scope>
    <source>
        <strain evidence="2 3">DSM 29341</strain>
    </source>
</reference>
<dbReference type="OrthoDB" id="8443793at2"/>
<dbReference type="Pfam" id="PF02620">
    <property type="entry name" value="YceD"/>
    <property type="match status" value="1"/>
</dbReference>
<evidence type="ECO:0000313" key="2">
    <source>
        <dbReference type="EMBL" id="SHE58414.1"/>
    </source>
</evidence>
<name>A0A1M4UNZ7_9RHOB</name>
<evidence type="ECO:0000256" key="1">
    <source>
        <dbReference type="SAM" id="MobiDB-lite"/>
    </source>
</evidence>
<protein>
    <submittedName>
        <fullName evidence="2">Uncharacterized ACR, COG1399</fullName>
    </submittedName>
</protein>
<proteinExistence type="predicted"/>
<feature type="region of interest" description="Disordered" evidence="1">
    <location>
        <begin position="96"/>
        <end position="119"/>
    </location>
</feature>
<feature type="region of interest" description="Disordered" evidence="1">
    <location>
        <begin position="139"/>
        <end position="164"/>
    </location>
</feature>
<dbReference type="AlphaFoldDB" id="A0A1M4UNZ7"/>
<dbReference type="EMBL" id="FQVK01000004">
    <property type="protein sequence ID" value="SHE58414.1"/>
    <property type="molecule type" value="Genomic_DNA"/>
</dbReference>